<dbReference type="EMBL" id="CAIIXF020000001">
    <property type="protein sequence ID" value="CAH1773065.1"/>
    <property type="molecule type" value="Genomic_DNA"/>
</dbReference>
<reference evidence="11" key="1">
    <citation type="submission" date="2022-03" db="EMBL/GenBank/DDBJ databases">
        <authorList>
            <person name="Martin C."/>
        </authorList>
    </citation>
    <scope>NUCLEOTIDE SEQUENCE</scope>
</reference>
<dbReference type="SUPFAM" id="SSF103506">
    <property type="entry name" value="Mitochondrial carrier"/>
    <property type="match status" value="1"/>
</dbReference>
<keyword evidence="9" id="KW-0472">Membrane</keyword>
<dbReference type="PANTHER" id="PTHR45928">
    <property type="entry name" value="RE38146P"/>
    <property type="match status" value="1"/>
</dbReference>
<evidence type="ECO:0000256" key="10">
    <source>
        <dbReference type="RuleBase" id="RU000488"/>
    </source>
</evidence>
<organism evidence="11 12">
    <name type="scientific">Owenia fusiformis</name>
    <name type="common">Polychaete worm</name>
    <dbReference type="NCBI Taxonomy" id="6347"/>
    <lineage>
        <taxon>Eukaryota</taxon>
        <taxon>Metazoa</taxon>
        <taxon>Spiralia</taxon>
        <taxon>Lophotrochozoa</taxon>
        <taxon>Annelida</taxon>
        <taxon>Polychaeta</taxon>
        <taxon>Sedentaria</taxon>
        <taxon>Canalipalpata</taxon>
        <taxon>Sabellida</taxon>
        <taxon>Oweniida</taxon>
        <taxon>Oweniidae</taxon>
        <taxon>Owenia</taxon>
    </lineage>
</organism>
<dbReference type="Gene3D" id="1.50.40.10">
    <property type="entry name" value="Mitochondrial carrier domain"/>
    <property type="match status" value="1"/>
</dbReference>
<comment type="caution">
    <text evidence="11">The sequence shown here is derived from an EMBL/GenBank/DDBJ whole genome shotgun (WGS) entry which is preliminary data.</text>
</comment>
<dbReference type="PANTHER" id="PTHR45928:SF1">
    <property type="entry name" value="RE38146P"/>
    <property type="match status" value="1"/>
</dbReference>
<dbReference type="PROSITE" id="PS50920">
    <property type="entry name" value="SOLCAR"/>
    <property type="match status" value="3"/>
</dbReference>
<dbReference type="InterPro" id="IPR051508">
    <property type="entry name" value="Mito_Carrier_Antiporter"/>
</dbReference>
<dbReference type="InterPro" id="IPR023395">
    <property type="entry name" value="MCP_dom_sf"/>
</dbReference>
<evidence type="ECO:0000313" key="12">
    <source>
        <dbReference type="Proteomes" id="UP000749559"/>
    </source>
</evidence>
<keyword evidence="12" id="KW-1185">Reference proteome</keyword>
<dbReference type="OrthoDB" id="6703404at2759"/>
<keyword evidence="5" id="KW-0677">Repeat</keyword>
<evidence type="ECO:0000256" key="3">
    <source>
        <dbReference type="ARBA" id="ARBA00022448"/>
    </source>
</evidence>
<accession>A0A8J1UAH0</accession>
<evidence type="ECO:0000256" key="9">
    <source>
        <dbReference type="ARBA" id="ARBA00023136"/>
    </source>
</evidence>
<proteinExistence type="inferred from homology"/>
<evidence type="ECO:0000313" key="11">
    <source>
        <dbReference type="EMBL" id="CAH1773065.1"/>
    </source>
</evidence>
<evidence type="ECO:0000256" key="6">
    <source>
        <dbReference type="ARBA" id="ARBA00022792"/>
    </source>
</evidence>
<gene>
    <name evidence="11" type="ORF">OFUS_LOCUS713</name>
</gene>
<name>A0A8J1UAH0_OWEFU</name>
<keyword evidence="6" id="KW-0999">Mitochondrion inner membrane</keyword>
<keyword evidence="4 10" id="KW-0812">Transmembrane</keyword>
<keyword evidence="7" id="KW-1133">Transmembrane helix</keyword>
<sequence length="332" mass="36379">MTANKKKIAQNGIFTNVDYMEFVIGGAASCGAVCFSNPLETVKTRMQLQGELKAKGHYAVTYRNVFDAFIKIGRHEGLRSLQKGLSPALAYQLSLNGTRRGIYQAIVSAGFVETKPGGGTNLWASTMAGGVAGCISACISSPWFMFKTQFQSEAASAIAVGHQRHYASLRQAVAQVVREQGFKGLYRGATGITIRVTCGSAAEMPSFALTKEFLDKYQIMAKGTFMNAAVSSIISGIAVTVAMCPFDVVTTRLYNQGLDAKGKGLLYDNFFDCVWKILKQEGPFGFYKGFGALLFRLGPHTLLSLMLWDAMRVRYNRYKLRDLPSEEIKVKI</sequence>
<keyword evidence="3 10" id="KW-0813">Transport</keyword>
<evidence type="ECO:0000256" key="7">
    <source>
        <dbReference type="ARBA" id="ARBA00022989"/>
    </source>
</evidence>
<evidence type="ECO:0000256" key="4">
    <source>
        <dbReference type="ARBA" id="ARBA00022692"/>
    </source>
</evidence>
<evidence type="ECO:0000256" key="5">
    <source>
        <dbReference type="ARBA" id="ARBA00022737"/>
    </source>
</evidence>
<comment type="similarity">
    <text evidence="2 10">Belongs to the mitochondrial carrier (TC 2.A.29) family.</text>
</comment>
<protein>
    <submittedName>
        <fullName evidence="11">Uncharacterized protein</fullName>
    </submittedName>
</protein>
<evidence type="ECO:0000256" key="1">
    <source>
        <dbReference type="ARBA" id="ARBA00004448"/>
    </source>
</evidence>
<comment type="subcellular location">
    <subcellularLocation>
        <location evidence="1">Mitochondrion inner membrane</location>
        <topology evidence="1">Multi-pass membrane protein</topology>
    </subcellularLocation>
</comment>
<dbReference type="AlphaFoldDB" id="A0A8J1UAH0"/>
<keyword evidence="8" id="KW-0496">Mitochondrion</keyword>
<dbReference type="Proteomes" id="UP000749559">
    <property type="component" value="Unassembled WGS sequence"/>
</dbReference>
<evidence type="ECO:0000256" key="8">
    <source>
        <dbReference type="ARBA" id="ARBA00023128"/>
    </source>
</evidence>
<dbReference type="InterPro" id="IPR018108">
    <property type="entry name" value="MCP_transmembrane"/>
</dbReference>
<dbReference type="GO" id="GO:0005743">
    <property type="term" value="C:mitochondrial inner membrane"/>
    <property type="evidence" value="ECO:0007669"/>
    <property type="project" value="UniProtKB-SubCell"/>
</dbReference>
<dbReference type="Pfam" id="PF00153">
    <property type="entry name" value="Mito_carr"/>
    <property type="match status" value="3"/>
</dbReference>
<evidence type="ECO:0000256" key="2">
    <source>
        <dbReference type="ARBA" id="ARBA00006375"/>
    </source>
</evidence>